<keyword evidence="2" id="KW-0597">Phosphoprotein</keyword>
<dbReference type="SMART" id="SM00827">
    <property type="entry name" value="PKS_AT"/>
    <property type="match status" value="1"/>
</dbReference>
<dbReference type="InterPro" id="IPR016035">
    <property type="entry name" value="Acyl_Trfase/lysoPLipase"/>
</dbReference>
<dbReference type="PANTHER" id="PTHR43775">
    <property type="entry name" value="FATTY ACID SYNTHASE"/>
    <property type="match status" value="1"/>
</dbReference>
<dbReference type="Pfam" id="PF00698">
    <property type="entry name" value="Acyl_transf_1"/>
    <property type="match status" value="1"/>
</dbReference>
<gene>
    <name evidence="7" type="ORF">DPR02_03865</name>
</gene>
<evidence type="ECO:0000256" key="3">
    <source>
        <dbReference type="ARBA" id="ARBA00022679"/>
    </source>
</evidence>
<dbReference type="PROSITE" id="PS00012">
    <property type="entry name" value="PHOSPHOPANTETHEINE"/>
    <property type="match status" value="1"/>
</dbReference>
<feature type="region of interest" description="Disordered" evidence="4">
    <location>
        <begin position="890"/>
        <end position="925"/>
    </location>
</feature>
<dbReference type="Pfam" id="PF02801">
    <property type="entry name" value="Ketoacyl-synt_C"/>
    <property type="match status" value="1"/>
</dbReference>
<feature type="domain" description="Ketosynthase family 3 (KS3)" evidence="6">
    <location>
        <begin position="15"/>
        <end position="437"/>
    </location>
</feature>
<dbReference type="InterPro" id="IPR020806">
    <property type="entry name" value="PKS_PP-bd"/>
</dbReference>
<dbReference type="GO" id="GO:0031177">
    <property type="term" value="F:phosphopantetheine binding"/>
    <property type="evidence" value="ECO:0007669"/>
    <property type="project" value="InterPro"/>
</dbReference>
<evidence type="ECO:0000256" key="4">
    <source>
        <dbReference type="SAM" id="MobiDB-lite"/>
    </source>
</evidence>
<dbReference type="InterPro" id="IPR036736">
    <property type="entry name" value="ACP-like_sf"/>
</dbReference>
<dbReference type="InterPro" id="IPR014043">
    <property type="entry name" value="Acyl_transferase_dom"/>
</dbReference>
<organism evidence="7 8">
    <name type="scientific">Burkholderia cepacia</name>
    <name type="common">Pseudomonas cepacia</name>
    <dbReference type="NCBI Taxonomy" id="292"/>
    <lineage>
        <taxon>Bacteria</taxon>
        <taxon>Pseudomonadati</taxon>
        <taxon>Pseudomonadota</taxon>
        <taxon>Betaproteobacteria</taxon>
        <taxon>Burkholderiales</taxon>
        <taxon>Burkholderiaceae</taxon>
        <taxon>Burkholderia</taxon>
        <taxon>Burkholderia cepacia complex</taxon>
    </lineage>
</organism>
<dbReference type="CDD" id="cd00833">
    <property type="entry name" value="PKS"/>
    <property type="match status" value="1"/>
</dbReference>
<dbReference type="InterPro" id="IPR016036">
    <property type="entry name" value="Malonyl_transacylase_ACP-bd"/>
</dbReference>
<dbReference type="InterPro" id="IPR014031">
    <property type="entry name" value="Ketoacyl_synth_C"/>
</dbReference>
<dbReference type="InterPro" id="IPR020841">
    <property type="entry name" value="PKS_Beta-ketoAc_synthase_dom"/>
</dbReference>
<dbReference type="AlphaFoldDB" id="A0AAQ0FLB8"/>
<dbReference type="InterPro" id="IPR016039">
    <property type="entry name" value="Thiolase-like"/>
</dbReference>
<dbReference type="InterPro" id="IPR050091">
    <property type="entry name" value="PKS_NRPS_Biosynth_Enz"/>
</dbReference>
<evidence type="ECO:0000259" key="6">
    <source>
        <dbReference type="PROSITE" id="PS52004"/>
    </source>
</evidence>
<dbReference type="InterPro" id="IPR001227">
    <property type="entry name" value="Ac_transferase_dom_sf"/>
</dbReference>
<dbReference type="RefSeq" id="WP_111938838.1">
    <property type="nucleotide sequence ID" value="NZ_JABUMN010000039.1"/>
</dbReference>
<reference evidence="7 8" key="1">
    <citation type="submission" date="2018-06" db="EMBL/GenBank/DDBJ databases">
        <title>Towards the identification of Burkholderia cepacia strain which caused fatal septicemia.</title>
        <authorList>
            <person name="Bui L.A.T."/>
            <person name="Zakharova I.B."/>
            <person name="Shpak I.M."/>
            <person name="Teteryatnikova N."/>
            <person name="Ustinov D.V."/>
            <person name="Kuzyutina Y.A."/>
            <person name="Nguyen H.N."/>
            <person name="Antonov A.S."/>
            <person name="Avdyusheva E.F."/>
            <person name="Victorov D.V."/>
        </authorList>
    </citation>
    <scope>NUCLEOTIDE SEQUENCE [LARGE SCALE GENOMIC DNA]</scope>
    <source>
        <strain evidence="7 8">PT02</strain>
    </source>
</reference>
<dbReference type="PROSITE" id="PS52004">
    <property type="entry name" value="KS3_2"/>
    <property type="match status" value="1"/>
</dbReference>
<dbReference type="Gene3D" id="3.40.366.10">
    <property type="entry name" value="Malonyl-Coenzyme A Acyl Carrier Protein, domain 2"/>
    <property type="match status" value="1"/>
</dbReference>
<evidence type="ECO:0000259" key="5">
    <source>
        <dbReference type="PROSITE" id="PS50075"/>
    </source>
</evidence>
<sequence>MNNKELGSDVEASDVSAIAIVAMECRIPQADSVEALWQLLLDEKCTLTDLDDEQLRRAGVPDAVFSKPGYVKRAGLLKDIDLFDSRYFEIGAREADVLDVQQRLMLESSLTLLNRANIDPARHEGRIGVFAGSSFSSYLFGILERDDLLDALGEMVIRHGNDKDFLATRISYKLNLKGPSVNVQTSCSTGLVAIHAACQSLLLNECDAAIAGAICVRFPQETGYLYQEDGVLSPDGNCRPFSADSNGTVFTNGLGLVLLKRLSDAVQDCDEIVAVIRASAINNDGATKVGFTAPSVAGQVEVLRDAIMVSGIDPADMQYVEAHGTGTALGDPIEVEAIRQAYGETGKSCGIGSLKGNFGHFNIAAGVIGLIKAALVLKHKLIPATLYASEVNAHLDLVDSRFHVVNQHRKLDTSGDQFVAVSAFGMGGTNSHVILQNRDAPPILDSVEDGQYRIFTLSAKSEGALNNLTEEYCRFFSGAPTVPVVSFADAAHTAYFGRPLLSERAAFIARDAKEALAQLEAGRYHRHLSRERESVAFVFAGQGTQHIQMGAALAKEFKPFRKNLDLVLDVFAREHGLDLAAHLWNPDSEKVIACTELTQPLLFAVEYALAQTLMGVGAVPNLVLGHSLGELVAAAIAGVFDLPSAAAVVVKRAQCMAACEPGCMIVVDSLTGLEHLLNNREIALAAHNAPSQYVVSGTATHIETAMELLRAQGRSAHRLATSHAFHSPMMADAAAEFHSFMKDIPIGDARIPIVSNVTGSVLTEYEYKNPIYWSDHLVRTVQFAKSTQTLIDMDVVRYVAIGHGYAISNLLKLNLPESGTSIVQALGGIDEEYASFLNVIAFYWTASNRIAIEPFVAGRRKVALPVYPFDRTRHWVEPVIGFARRGSRPAEATASEVTNAKSVPHPSAETHAAEPENSADSASTDNPVEDMVAEIYITYLGMDKIDRQLSFFELGGNSLLAIQLINRLRETFQIDIPLRGFYESSSVAKLSLLVANRLLEVENV</sequence>
<dbReference type="SUPFAM" id="SSF52151">
    <property type="entry name" value="FabD/lysophospholipase-like"/>
    <property type="match status" value="1"/>
</dbReference>
<dbReference type="Proteomes" id="UP000248899">
    <property type="component" value="Unassembled WGS sequence"/>
</dbReference>
<dbReference type="SUPFAM" id="SSF55048">
    <property type="entry name" value="Probable ACP-binding domain of malonyl-CoA ACP transacylase"/>
    <property type="match status" value="1"/>
</dbReference>
<dbReference type="SMART" id="SM00823">
    <property type="entry name" value="PKS_PP"/>
    <property type="match status" value="1"/>
</dbReference>
<evidence type="ECO:0000313" key="7">
    <source>
        <dbReference type="EMBL" id="RAQ15154.1"/>
    </source>
</evidence>
<keyword evidence="3" id="KW-0808">Transferase</keyword>
<dbReference type="SMART" id="SM00825">
    <property type="entry name" value="PKS_KS"/>
    <property type="match status" value="1"/>
</dbReference>
<dbReference type="PANTHER" id="PTHR43775:SF51">
    <property type="entry name" value="INACTIVE PHENOLPHTHIOCEROL SYNTHESIS POLYKETIDE SYNTHASE TYPE I PKS1-RELATED"/>
    <property type="match status" value="1"/>
</dbReference>
<evidence type="ECO:0000256" key="2">
    <source>
        <dbReference type="ARBA" id="ARBA00022553"/>
    </source>
</evidence>
<dbReference type="Gene3D" id="3.30.70.3290">
    <property type="match status" value="1"/>
</dbReference>
<evidence type="ECO:0000256" key="1">
    <source>
        <dbReference type="ARBA" id="ARBA00022450"/>
    </source>
</evidence>
<keyword evidence="1" id="KW-0596">Phosphopantetheine</keyword>
<dbReference type="Pfam" id="PF16197">
    <property type="entry name" value="KAsynt_C_assoc"/>
    <property type="match status" value="1"/>
</dbReference>
<accession>A0AAQ0FLB8</accession>
<dbReference type="PROSITE" id="PS50075">
    <property type="entry name" value="CARRIER"/>
    <property type="match status" value="1"/>
</dbReference>
<dbReference type="InterPro" id="IPR014030">
    <property type="entry name" value="Ketoacyl_synth_N"/>
</dbReference>
<comment type="caution">
    <text evidence="7">The sequence shown here is derived from an EMBL/GenBank/DDBJ whole genome shotgun (WGS) entry which is preliminary data.</text>
</comment>
<dbReference type="InterPro" id="IPR006162">
    <property type="entry name" value="Ppantetheine_attach_site"/>
</dbReference>
<dbReference type="Gene3D" id="3.40.47.10">
    <property type="match status" value="1"/>
</dbReference>
<dbReference type="Pfam" id="PF00550">
    <property type="entry name" value="PP-binding"/>
    <property type="match status" value="1"/>
</dbReference>
<feature type="domain" description="Carrier" evidence="5">
    <location>
        <begin position="923"/>
        <end position="998"/>
    </location>
</feature>
<dbReference type="SUPFAM" id="SSF47336">
    <property type="entry name" value="ACP-like"/>
    <property type="match status" value="1"/>
</dbReference>
<proteinExistence type="predicted"/>
<dbReference type="SUPFAM" id="SSF53901">
    <property type="entry name" value="Thiolase-like"/>
    <property type="match status" value="1"/>
</dbReference>
<dbReference type="Pfam" id="PF00109">
    <property type="entry name" value="ketoacyl-synt"/>
    <property type="match status" value="1"/>
</dbReference>
<dbReference type="InterPro" id="IPR009081">
    <property type="entry name" value="PP-bd_ACP"/>
</dbReference>
<protein>
    <submittedName>
        <fullName evidence="7">Polyketide synthase</fullName>
    </submittedName>
</protein>
<dbReference type="GO" id="GO:0006633">
    <property type="term" value="P:fatty acid biosynthetic process"/>
    <property type="evidence" value="ECO:0007669"/>
    <property type="project" value="TreeGrafter"/>
</dbReference>
<name>A0AAQ0FLB8_BURCE</name>
<evidence type="ECO:0000313" key="8">
    <source>
        <dbReference type="Proteomes" id="UP000248899"/>
    </source>
</evidence>
<dbReference type="GO" id="GO:0004312">
    <property type="term" value="F:fatty acid synthase activity"/>
    <property type="evidence" value="ECO:0007669"/>
    <property type="project" value="TreeGrafter"/>
</dbReference>
<dbReference type="EMBL" id="QLUZ01000002">
    <property type="protein sequence ID" value="RAQ15154.1"/>
    <property type="molecule type" value="Genomic_DNA"/>
</dbReference>
<dbReference type="Gene3D" id="1.10.1200.10">
    <property type="entry name" value="ACP-like"/>
    <property type="match status" value="1"/>
</dbReference>
<dbReference type="InterPro" id="IPR032821">
    <property type="entry name" value="PKS_assoc"/>
</dbReference>